<evidence type="ECO:0000313" key="9">
    <source>
        <dbReference type="EMBL" id="KDQ12150.1"/>
    </source>
</evidence>
<evidence type="ECO:0000256" key="5">
    <source>
        <dbReference type="ARBA" id="ARBA00022833"/>
    </source>
</evidence>
<sequence>MPKAPRTSKNNAIPFPRPIGTYPCTIEGCVKIFTRKYDVTRHEKQVHSGSRPYRCDQCAYAYKQESGLKDHLRTHTIDKLSCSSCKYKTADGTSLSKHWSTNHGVCGLPGCPFHFPNQKKLDNHRMKVHGFAAPAPLLPTPADTPILDTLGDFRTHTRLATLRRRKYLSSFAIHSFLHTCRPGSLMASVAPPCPLRPLITMKPRP</sequence>
<dbReference type="STRING" id="930990.A0A067MBS8"/>
<dbReference type="PANTHER" id="PTHR24388">
    <property type="entry name" value="ZINC FINGER PROTEIN"/>
    <property type="match status" value="1"/>
</dbReference>
<reference evidence="10" key="1">
    <citation type="journal article" date="2014" name="Proc. Natl. Acad. Sci. U.S.A.">
        <title>Extensive sampling of basidiomycete genomes demonstrates inadequacy of the white-rot/brown-rot paradigm for wood decay fungi.</title>
        <authorList>
            <person name="Riley R."/>
            <person name="Salamov A.A."/>
            <person name="Brown D.W."/>
            <person name="Nagy L.G."/>
            <person name="Floudas D."/>
            <person name="Held B.W."/>
            <person name="Levasseur A."/>
            <person name="Lombard V."/>
            <person name="Morin E."/>
            <person name="Otillar R."/>
            <person name="Lindquist E.A."/>
            <person name="Sun H."/>
            <person name="LaButti K.M."/>
            <person name="Schmutz J."/>
            <person name="Jabbour D."/>
            <person name="Luo H."/>
            <person name="Baker S.E."/>
            <person name="Pisabarro A.G."/>
            <person name="Walton J.D."/>
            <person name="Blanchette R.A."/>
            <person name="Henrissat B."/>
            <person name="Martin F."/>
            <person name="Cullen D."/>
            <person name="Hibbett D.S."/>
            <person name="Grigoriev I.V."/>
        </authorList>
    </citation>
    <scope>NUCLEOTIDE SEQUENCE [LARGE SCALE GENOMIC DNA]</scope>
    <source>
        <strain evidence="10">FD-172 SS1</strain>
    </source>
</reference>
<feature type="domain" description="C2H2-type" evidence="8">
    <location>
        <begin position="53"/>
        <end position="80"/>
    </location>
</feature>
<dbReference type="FunFam" id="3.30.160.60:FF:000446">
    <property type="entry name" value="Zinc finger protein"/>
    <property type="match status" value="1"/>
</dbReference>
<keyword evidence="5" id="KW-0862">Zinc</keyword>
<dbReference type="GO" id="GO:0008270">
    <property type="term" value="F:zinc ion binding"/>
    <property type="evidence" value="ECO:0007669"/>
    <property type="project" value="UniProtKB-KW"/>
</dbReference>
<evidence type="ECO:0000256" key="1">
    <source>
        <dbReference type="ARBA" id="ARBA00004123"/>
    </source>
</evidence>
<dbReference type="InParanoid" id="A0A067MBS8"/>
<evidence type="ECO:0000256" key="3">
    <source>
        <dbReference type="ARBA" id="ARBA00022737"/>
    </source>
</evidence>
<dbReference type="HOGENOM" id="CLU_1337320_0_0_1"/>
<dbReference type="Pfam" id="PF00096">
    <property type="entry name" value="zf-C2H2"/>
    <property type="match status" value="2"/>
</dbReference>
<evidence type="ECO:0000313" key="10">
    <source>
        <dbReference type="Proteomes" id="UP000027195"/>
    </source>
</evidence>
<protein>
    <recommendedName>
        <fullName evidence="8">C2H2-type domain-containing protein</fullName>
    </recommendedName>
</protein>
<keyword evidence="10" id="KW-1185">Reference proteome</keyword>
<comment type="subcellular location">
    <subcellularLocation>
        <location evidence="1">Nucleus</location>
    </subcellularLocation>
</comment>
<evidence type="ECO:0000256" key="4">
    <source>
        <dbReference type="ARBA" id="ARBA00022771"/>
    </source>
</evidence>
<keyword evidence="3" id="KW-0677">Repeat</keyword>
<dbReference type="SUPFAM" id="SSF57667">
    <property type="entry name" value="beta-beta-alpha zinc fingers"/>
    <property type="match status" value="1"/>
</dbReference>
<feature type="domain" description="C2H2-type" evidence="8">
    <location>
        <begin position="22"/>
        <end position="52"/>
    </location>
</feature>
<name>A0A067MBS8_BOTB1</name>
<keyword evidence="6" id="KW-0539">Nucleus</keyword>
<dbReference type="GO" id="GO:0005634">
    <property type="term" value="C:nucleus"/>
    <property type="evidence" value="ECO:0007669"/>
    <property type="project" value="UniProtKB-SubCell"/>
</dbReference>
<evidence type="ECO:0000259" key="8">
    <source>
        <dbReference type="PROSITE" id="PS50157"/>
    </source>
</evidence>
<dbReference type="Gene3D" id="3.30.160.60">
    <property type="entry name" value="Classic Zinc Finger"/>
    <property type="match status" value="2"/>
</dbReference>
<accession>A0A067MBS8</accession>
<dbReference type="GO" id="GO:0000978">
    <property type="term" value="F:RNA polymerase II cis-regulatory region sequence-specific DNA binding"/>
    <property type="evidence" value="ECO:0007669"/>
    <property type="project" value="TreeGrafter"/>
</dbReference>
<dbReference type="GO" id="GO:0000981">
    <property type="term" value="F:DNA-binding transcription factor activity, RNA polymerase II-specific"/>
    <property type="evidence" value="ECO:0007669"/>
    <property type="project" value="TreeGrafter"/>
</dbReference>
<organism evidence="9 10">
    <name type="scientific">Botryobasidium botryosum (strain FD-172 SS1)</name>
    <dbReference type="NCBI Taxonomy" id="930990"/>
    <lineage>
        <taxon>Eukaryota</taxon>
        <taxon>Fungi</taxon>
        <taxon>Dikarya</taxon>
        <taxon>Basidiomycota</taxon>
        <taxon>Agaricomycotina</taxon>
        <taxon>Agaricomycetes</taxon>
        <taxon>Cantharellales</taxon>
        <taxon>Botryobasidiaceae</taxon>
        <taxon>Botryobasidium</taxon>
    </lineage>
</organism>
<evidence type="ECO:0000256" key="7">
    <source>
        <dbReference type="PROSITE-ProRule" id="PRU00042"/>
    </source>
</evidence>
<dbReference type="SMART" id="SM00355">
    <property type="entry name" value="ZnF_C2H2"/>
    <property type="match status" value="4"/>
</dbReference>
<dbReference type="PROSITE" id="PS00028">
    <property type="entry name" value="ZINC_FINGER_C2H2_1"/>
    <property type="match status" value="3"/>
</dbReference>
<dbReference type="InterPro" id="IPR013087">
    <property type="entry name" value="Znf_C2H2_type"/>
</dbReference>
<dbReference type="PROSITE" id="PS50157">
    <property type="entry name" value="ZINC_FINGER_C2H2_2"/>
    <property type="match status" value="2"/>
</dbReference>
<keyword evidence="2" id="KW-0479">Metal-binding</keyword>
<dbReference type="InterPro" id="IPR050527">
    <property type="entry name" value="Snail/Krueppel_Znf"/>
</dbReference>
<evidence type="ECO:0000256" key="2">
    <source>
        <dbReference type="ARBA" id="ARBA00022723"/>
    </source>
</evidence>
<dbReference type="Proteomes" id="UP000027195">
    <property type="component" value="Unassembled WGS sequence"/>
</dbReference>
<gene>
    <name evidence="9" type="ORF">BOTBODRAFT_57004</name>
</gene>
<dbReference type="AlphaFoldDB" id="A0A067MBS8"/>
<keyword evidence="4 7" id="KW-0863">Zinc-finger</keyword>
<dbReference type="OrthoDB" id="654211at2759"/>
<evidence type="ECO:0000256" key="6">
    <source>
        <dbReference type="ARBA" id="ARBA00023242"/>
    </source>
</evidence>
<dbReference type="PANTHER" id="PTHR24388:SF54">
    <property type="entry name" value="PROTEIN ESCARGOT"/>
    <property type="match status" value="1"/>
</dbReference>
<dbReference type="EMBL" id="KL198052">
    <property type="protein sequence ID" value="KDQ12150.1"/>
    <property type="molecule type" value="Genomic_DNA"/>
</dbReference>
<proteinExistence type="predicted"/>
<dbReference type="InterPro" id="IPR036236">
    <property type="entry name" value="Znf_C2H2_sf"/>
</dbReference>